<keyword evidence="1" id="KW-0472">Membrane</keyword>
<gene>
    <name evidence="3" type="ORF">EVOR1521_LOCUS3541</name>
</gene>
<dbReference type="Pfam" id="PF06916">
    <property type="entry name" value="FAM210A-B_dom"/>
    <property type="match status" value="1"/>
</dbReference>
<feature type="domain" description="DUF1279" evidence="2">
    <location>
        <begin position="72"/>
        <end position="150"/>
    </location>
</feature>
<protein>
    <recommendedName>
        <fullName evidence="2">DUF1279 domain-containing protein</fullName>
    </recommendedName>
</protein>
<evidence type="ECO:0000259" key="2">
    <source>
        <dbReference type="Pfam" id="PF06916"/>
    </source>
</evidence>
<accession>A0AA36HR61</accession>
<feature type="transmembrane region" description="Helical" evidence="1">
    <location>
        <begin position="77"/>
        <end position="100"/>
    </location>
</feature>
<evidence type="ECO:0000256" key="1">
    <source>
        <dbReference type="SAM" id="Phobius"/>
    </source>
</evidence>
<evidence type="ECO:0000313" key="3">
    <source>
        <dbReference type="EMBL" id="CAJ1373823.1"/>
    </source>
</evidence>
<proteinExistence type="predicted"/>
<dbReference type="AlphaFoldDB" id="A0AA36HR61"/>
<keyword evidence="4" id="KW-1185">Reference proteome</keyword>
<sequence length="187" mass="20508">MVVFFRRTRRLRLGVVLLCAFLVCEIAFLGPSRPSKSPDASSTRVVSKTVEMSDISTARVESQIEEHVSIPEILNRYGLPALVFHFVVWITTLTACYLVLSLNTALLQMLPEEIQQRVSAGSTLGYAAAALAAAEILGPVRLALTVAAAPTASRVARQYEWFCRMEEAIVGFIQDFATKVSQVFAKA</sequence>
<evidence type="ECO:0000313" key="4">
    <source>
        <dbReference type="Proteomes" id="UP001178507"/>
    </source>
</evidence>
<comment type="caution">
    <text evidence="3">The sequence shown here is derived from an EMBL/GenBank/DDBJ whole genome shotgun (WGS) entry which is preliminary data.</text>
</comment>
<keyword evidence="1" id="KW-1133">Transmembrane helix</keyword>
<reference evidence="3" key="1">
    <citation type="submission" date="2023-08" db="EMBL/GenBank/DDBJ databases">
        <authorList>
            <person name="Chen Y."/>
            <person name="Shah S."/>
            <person name="Dougan E. K."/>
            <person name="Thang M."/>
            <person name="Chan C."/>
        </authorList>
    </citation>
    <scope>NUCLEOTIDE SEQUENCE</scope>
</reference>
<keyword evidence="1" id="KW-0812">Transmembrane</keyword>
<dbReference type="Proteomes" id="UP001178507">
    <property type="component" value="Unassembled WGS sequence"/>
</dbReference>
<dbReference type="InterPro" id="IPR009688">
    <property type="entry name" value="FAM210A/B-like_dom"/>
</dbReference>
<dbReference type="EMBL" id="CAUJNA010000218">
    <property type="protein sequence ID" value="CAJ1373823.1"/>
    <property type="molecule type" value="Genomic_DNA"/>
</dbReference>
<name>A0AA36HR61_9DINO</name>
<organism evidence="3 4">
    <name type="scientific">Effrenium voratum</name>
    <dbReference type="NCBI Taxonomy" id="2562239"/>
    <lineage>
        <taxon>Eukaryota</taxon>
        <taxon>Sar</taxon>
        <taxon>Alveolata</taxon>
        <taxon>Dinophyceae</taxon>
        <taxon>Suessiales</taxon>
        <taxon>Symbiodiniaceae</taxon>
        <taxon>Effrenium</taxon>
    </lineage>
</organism>